<accession>A0AAE7RTG0</accession>
<gene>
    <name evidence="2" type="primary">gp_05161</name>
</gene>
<evidence type="ECO:0000256" key="1">
    <source>
        <dbReference type="SAM" id="Phobius"/>
    </source>
</evidence>
<keyword evidence="1" id="KW-1133">Transmembrane helix</keyword>
<organism evidence="2 3">
    <name type="scientific">uncultured phage cr49_1</name>
    <dbReference type="NCBI Taxonomy" id="2986402"/>
    <lineage>
        <taxon>Viruses</taxon>
        <taxon>Duplodnaviria</taxon>
        <taxon>Heunggongvirae</taxon>
        <taxon>Uroviricota</taxon>
        <taxon>Caudoviricetes</taxon>
        <taxon>Crassvirales</taxon>
        <taxon>Intestiviridae</taxon>
        <taxon>Crudevirinae</taxon>
        <taxon>Diorhovirus</taxon>
        <taxon>Diorhovirus copri</taxon>
    </lineage>
</organism>
<keyword evidence="1" id="KW-0812">Transmembrane</keyword>
<keyword evidence="3" id="KW-1185">Reference proteome</keyword>
<keyword evidence="1" id="KW-0472">Membrane</keyword>
<evidence type="ECO:0000313" key="2">
    <source>
        <dbReference type="EMBL" id="QWM89071.1"/>
    </source>
</evidence>
<protein>
    <submittedName>
        <fullName evidence="2">Uncharacterized protein</fullName>
    </submittedName>
</protein>
<dbReference type="RefSeq" id="YP_010358643.1">
    <property type="nucleotide sequence ID" value="NC_062764.1"/>
</dbReference>
<dbReference type="EMBL" id="MZ130474">
    <property type="protein sequence ID" value="QWM89071.1"/>
    <property type="molecule type" value="Genomic_DNA"/>
</dbReference>
<proteinExistence type="predicted"/>
<reference evidence="2 3" key="1">
    <citation type="submission" date="2021-04" db="EMBL/GenBank/DDBJ databases">
        <authorList>
            <person name="Shkoporov A.N."/>
            <person name="Stockdale S.R."/>
            <person name="Guerin E."/>
            <person name="Ross R.P."/>
            <person name="Hill C."/>
        </authorList>
    </citation>
    <scope>NUCLEOTIDE SEQUENCE [LARGE SCALE GENOMIC DNA]</scope>
    <source>
        <strain evidence="3">cr49_1</strain>
    </source>
</reference>
<name>A0AAE7RTG0_9CAUD</name>
<evidence type="ECO:0000313" key="3">
    <source>
        <dbReference type="Proteomes" id="UP000827387"/>
    </source>
</evidence>
<sequence>MDEYRKNEELAATTILIVPVLVIMIAIVFGIIGFIIKCI</sequence>
<dbReference type="KEGG" id="vg:75691435"/>
<feature type="transmembrane region" description="Helical" evidence="1">
    <location>
        <begin position="12"/>
        <end position="36"/>
    </location>
</feature>
<dbReference type="Proteomes" id="UP000827387">
    <property type="component" value="Segment"/>
</dbReference>
<dbReference type="GeneID" id="75691435"/>